<sequence>MCEVYELRIFNLLGSAEIALQKESQMVRVERLIGKVSGGPGYRRLVCGEPGLTAVLKSGQCSFGFSLVEPKEARINLSEG</sequence>
<dbReference type="RefSeq" id="WP_023115890.1">
    <property type="nucleotide sequence ID" value="NZ_AP014651.1"/>
</dbReference>
<dbReference type="EMBL" id="WXZT01000071">
    <property type="protein sequence ID" value="MZZ17885.1"/>
    <property type="molecule type" value="Genomic_DNA"/>
</dbReference>
<reference evidence="1" key="1">
    <citation type="submission" date="2020-01" db="EMBL/GenBank/DDBJ databases">
        <title>Bacteria Cultured from War Wounds Associated with the Conflict in Eastern Ukraine.</title>
        <authorList>
            <person name="Snesrud E."/>
            <person name="Galac M.R."/>
            <person name="Mc Gann P."/>
            <person name="Valentine K."/>
            <person name="Viacheslav K."/>
        </authorList>
    </citation>
    <scope>NUCLEOTIDE SEQUENCE</scope>
    <source>
        <strain evidence="1">VNMU148</strain>
    </source>
</reference>
<dbReference type="Proteomes" id="UP000644192">
    <property type="component" value="Unassembled WGS sequence"/>
</dbReference>
<proteinExistence type="predicted"/>
<name>A0A6B1YIU9_PSEAI</name>
<evidence type="ECO:0000313" key="1">
    <source>
        <dbReference type="EMBL" id="MZZ17885.1"/>
    </source>
</evidence>
<protein>
    <submittedName>
        <fullName evidence="1">Uncharacterized protein</fullName>
    </submittedName>
</protein>
<accession>A0A6B1YIU9</accession>
<organism evidence="1 2">
    <name type="scientific">Pseudomonas aeruginosa</name>
    <dbReference type="NCBI Taxonomy" id="287"/>
    <lineage>
        <taxon>Bacteria</taxon>
        <taxon>Pseudomonadati</taxon>
        <taxon>Pseudomonadota</taxon>
        <taxon>Gammaproteobacteria</taxon>
        <taxon>Pseudomonadales</taxon>
        <taxon>Pseudomonadaceae</taxon>
        <taxon>Pseudomonas</taxon>
    </lineage>
</organism>
<dbReference type="AlphaFoldDB" id="A0A6B1YIU9"/>
<evidence type="ECO:0000313" key="2">
    <source>
        <dbReference type="Proteomes" id="UP000644192"/>
    </source>
</evidence>
<gene>
    <name evidence="1" type="ORF">GUL26_37190</name>
</gene>
<comment type="caution">
    <text evidence="1">The sequence shown here is derived from an EMBL/GenBank/DDBJ whole genome shotgun (WGS) entry which is preliminary data.</text>
</comment>